<name>A0AA37FF37_9ACTN</name>
<evidence type="ECO:0000256" key="1">
    <source>
        <dbReference type="SAM" id="MobiDB-lite"/>
    </source>
</evidence>
<dbReference type="EMBL" id="BNDZ01000005">
    <property type="protein sequence ID" value="GHI49457.1"/>
    <property type="molecule type" value="Genomic_DNA"/>
</dbReference>
<reference evidence="2" key="1">
    <citation type="submission" date="2022-09" db="EMBL/GenBank/DDBJ databases">
        <title>Whole genome shotgun sequence of Streptomyces albidoflavus NBRC 12854.</title>
        <authorList>
            <person name="Komaki H."/>
            <person name="Tamura T."/>
        </authorList>
    </citation>
    <scope>NUCLEOTIDE SEQUENCE</scope>
    <source>
        <strain evidence="2">NBRC 12854</strain>
    </source>
</reference>
<dbReference type="Proteomes" id="UP001051844">
    <property type="component" value="Unassembled WGS sequence"/>
</dbReference>
<dbReference type="InterPro" id="IPR013324">
    <property type="entry name" value="RNA_pol_sigma_r3/r4-like"/>
</dbReference>
<dbReference type="SUPFAM" id="SSF88659">
    <property type="entry name" value="Sigma3 and sigma4 domains of RNA polymerase sigma factors"/>
    <property type="match status" value="1"/>
</dbReference>
<gene>
    <name evidence="2" type="ORF">ScoT_56310</name>
</gene>
<sequence>MGGRLVTPGMTKTDPAGWLTRDAYTALRPPLARAAAAEAVLTGLDAADLEQAAWLRLLEQAKAQGPPADPRPGLLAAVRSEARAALGALRREGTGPRRPRPLATGPGGCPEGRFLSREAAAEFRRAVDALTPRCRTLVAALLSGRDLTYREIAGTLGISQGSVGPERSRCLGCLRRMLATEVGAPGAGGMER</sequence>
<proteinExistence type="predicted"/>
<feature type="region of interest" description="Disordered" evidence="1">
    <location>
        <begin position="90"/>
        <end position="111"/>
    </location>
</feature>
<dbReference type="AlphaFoldDB" id="A0AA37FF37"/>
<evidence type="ECO:0000313" key="2">
    <source>
        <dbReference type="EMBL" id="GHI49457.1"/>
    </source>
</evidence>
<accession>A0AA37FF37</accession>
<organism evidence="2 3">
    <name type="scientific">Streptomyces albidoflavus</name>
    <dbReference type="NCBI Taxonomy" id="1886"/>
    <lineage>
        <taxon>Bacteria</taxon>
        <taxon>Bacillati</taxon>
        <taxon>Actinomycetota</taxon>
        <taxon>Actinomycetes</taxon>
        <taxon>Kitasatosporales</taxon>
        <taxon>Streptomycetaceae</taxon>
        <taxon>Streptomyces</taxon>
        <taxon>Streptomyces albidoflavus group</taxon>
    </lineage>
</organism>
<protein>
    <submittedName>
        <fullName evidence="2">RNA polymerase sigma factor</fullName>
    </submittedName>
</protein>
<comment type="caution">
    <text evidence="2">The sequence shown here is derived from an EMBL/GenBank/DDBJ whole genome shotgun (WGS) entry which is preliminary data.</text>
</comment>
<evidence type="ECO:0000313" key="3">
    <source>
        <dbReference type="Proteomes" id="UP001051844"/>
    </source>
</evidence>
<dbReference type="Gene3D" id="1.10.10.10">
    <property type="entry name" value="Winged helix-like DNA-binding domain superfamily/Winged helix DNA-binding domain"/>
    <property type="match status" value="1"/>
</dbReference>
<dbReference type="InterPro" id="IPR036388">
    <property type="entry name" value="WH-like_DNA-bd_sf"/>
</dbReference>